<evidence type="ECO:0000256" key="10">
    <source>
        <dbReference type="ARBA" id="ARBA00068898"/>
    </source>
</evidence>
<comment type="caution">
    <text evidence="12">The sequence shown here is derived from an EMBL/GenBank/DDBJ whole genome shotgun (WGS) entry which is preliminary data.</text>
</comment>
<dbReference type="InterPro" id="IPR003293">
    <property type="entry name" value="Nudix_hydrolase6-like"/>
</dbReference>
<dbReference type="SUPFAM" id="SSF55811">
    <property type="entry name" value="Nudix"/>
    <property type="match status" value="1"/>
</dbReference>
<dbReference type="GO" id="GO:0005739">
    <property type="term" value="C:mitochondrion"/>
    <property type="evidence" value="ECO:0007669"/>
    <property type="project" value="UniProtKB-SubCell"/>
</dbReference>
<evidence type="ECO:0000259" key="11">
    <source>
        <dbReference type="PROSITE" id="PS51462"/>
    </source>
</evidence>
<dbReference type="PRINTS" id="PR01356">
    <property type="entry name" value="GFGPROTEIN"/>
</dbReference>
<proteinExistence type="inferred from homology"/>
<evidence type="ECO:0000313" key="12">
    <source>
        <dbReference type="EMBL" id="OWF38044.1"/>
    </source>
</evidence>
<evidence type="ECO:0000256" key="3">
    <source>
        <dbReference type="ARBA" id="ARBA00004496"/>
    </source>
</evidence>
<comment type="subcellular location">
    <subcellularLocation>
        <location evidence="3">Cytoplasm</location>
    </subcellularLocation>
    <subcellularLocation>
        <location evidence="2">Mitochondrion</location>
    </subcellularLocation>
    <subcellularLocation>
        <location evidence="1">Nucleus</location>
    </subcellularLocation>
</comment>
<dbReference type="InterPro" id="IPR015797">
    <property type="entry name" value="NUDIX_hydrolase-like_dom_sf"/>
</dbReference>
<dbReference type="GO" id="GO:0051287">
    <property type="term" value="F:NAD binding"/>
    <property type="evidence" value="ECO:0007669"/>
    <property type="project" value="TreeGrafter"/>
</dbReference>
<evidence type="ECO:0000256" key="6">
    <source>
        <dbReference type="ARBA" id="ARBA00022801"/>
    </source>
</evidence>
<dbReference type="GO" id="GO:0035529">
    <property type="term" value="F:NADH pyrophosphatase activity"/>
    <property type="evidence" value="ECO:0007669"/>
    <property type="project" value="TreeGrafter"/>
</dbReference>
<dbReference type="PANTHER" id="PTHR13994">
    <property type="entry name" value="NUDIX HYDROLASE RELATED"/>
    <property type="match status" value="1"/>
</dbReference>
<dbReference type="EMBL" id="NEDP02005574">
    <property type="protein sequence ID" value="OWF38044.1"/>
    <property type="molecule type" value="Genomic_DNA"/>
</dbReference>
<comment type="similarity">
    <text evidence="4">Belongs to the Nudix hydrolase family.</text>
</comment>
<dbReference type="STRING" id="6573.A0A210PNL3"/>
<dbReference type="PROSITE" id="PS00893">
    <property type="entry name" value="NUDIX_BOX"/>
    <property type="match status" value="1"/>
</dbReference>
<dbReference type="Gene3D" id="3.90.79.10">
    <property type="entry name" value="Nucleoside Triphosphate Pyrophosphohydrolase"/>
    <property type="match status" value="1"/>
</dbReference>
<dbReference type="CDD" id="cd04670">
    <property type="entry name" value="NUDIX_ASFGF2_Nudt6"/>
    <property type="match status" value="1"/>
</dbReference>
<name>A0A210PNL3_MIZYE</name>
<feature type="domain" description="Nudix hydrolase" evidence="11">
    <location>
        <begin position="124"/>
        <end position="260"/>
    </location>
</feature>
<dbReference type="Pfam" id="PF00293">
    <property type="entry name" value="NUDIX"/>
    <property type="match status" value="1"/>
</dbReference>
<dbReference type="OrthoDB" id="447842at2759"/>
<dbReference type="PANTHER" id="PTHR13994:SF46">
    <property type="entry name" value="NUCLEOSIDE DIPHOSPHATE-LINKED MOIETY X MOTIF 6"/>
    <property type="match status" value="1"/>
</dbReference>
<dbReference type="AlphaFoldDB" id="A0A210PNL3"/>
<dbReference type="Gene3D" id="3.40.630.30">
    <property type="match status" value="1"/>
</dbReference>
<dbReference type="FunFam" id="3.90.79.10:FF:000027">
    <property type="entry name" value="nucleoside diphosphate-linked moiety X motif 6"/>
    <property type="match status" value="1"/>
</dbReference>
<keyword evidence="8" id="KW-0539">Nucleus</keyword>
<evidence type="ECO:0000256" key="2">
    <source>
        <dbReference type="ARBA" id="ARBA00004173"/>
    </source>
</evidence>
<gene>
    <name evidence="12" type="ORF">KP79_PYT12798</name>
</gene>
<dbReference type="Proteomes" id="UP000242188">
    <property type="component" value="Unassembled WGS sequence"/>
</dbReference>
<accession>A0A210PNL3</accession>
<reference evidence="12 13" key="1">
    <citation type="journal article" date="2017" name="Nat. Ecol. Evol.">
        <title>Scallop genome provides insights into evolution of bilaterian karyotype and development.</title>
        <authorList>
            <person name="Wang S."/>
            <person name="Zhang J."/>
            <person name="Jiao W."/>
            <person name="Li J."/>
            <person name="Xun X."/>
            <person name="Sun Y."/>
            <person name="Guo X."/>
            <person name="Huan P."/>
            <person name="Dong B."/>
            <person name="Zhang L."/>
            <person name="Hu X."/>
            <person name="Sun X."/>
            <person name="Wang J."/>
            <person name="Zhao C."/>
            <person name="Wang Y."/>
            <person name="Wang D."/>
            <person name="Huang X."/>
            <person name="Wang R."/>
            <person name="Lv J."/>
            <person name="Li Y."/>
            <person name="Zhang Z."/>
            <person name="Liu B."/>
            <person name="Lu W."/>
            <person name="Hui Y."/>
            <person name="Liang J."/>
            <person name="Zhou Z."/>
            <person name="Hou R."/>
            <person name="Li X."/>
            <person name="Liu Y."/>
            <person name="Li H."/>
            <person name="Ning X."/>
            <person name="Lin Y."/>
            <person name="Zhao L."/>
            <person name="Xing Q."/>
            <person name="Dou J."/>
            <person name="Li Y."/>
            <person name="Mao J."/>
            <person name="Guo H."/>
            <person name="Dou H."/>
            <person name="Li T."/>
            <person name="Mu C."/>
            <person name="Jiang W."/>
            <person name="Fu Q."/>
            <person name="Fu X."/>
            <person name="Miao Y."/>
            <person name="Liu J."/>
            <person name="Yu Q."/>
            <person name="Li R."/>
            <person name="Liao H."/>
            <person name="Li X."/>
            <person name="Kong Y."/>
            <person name="Jiang Z."/>
            <person name="Chourrout D."/>
            <person name="Li R."/>
            <person name="Bao Z."/>
        </authorList>
    </citation>
    <scope>NUCLEOTIDE SEQUENCE [LARGE SCALE GENOMIC DNA]</scope>
    <source>
        <strain evidence="12 13">PY_sf001</strain>
    </source>
</reference>
<dbReference type="GO" id="GO:0047631">
    <property type="term" value="F:ADP-ribose diphosphatase activity"/>
    <property type="evidence" value="ECO:0007669"/>
    <property type="project" value="TreeGrafter"/>
</dbReference>
<keyword evidence="7" id="KW-0496">Mitochondrion</keyword>
<protein>
    <recommendedName>
        <fullName evidence="10">Nucleoside diphosphate-linked moiety X motif 6</fullName>
    </recommendedName>
</protein>
<keyword evidence="6" id="KW-0378">Hydrolase</keyword>
<evidence type="ECO:0000256" key="7">
    <source>
        <dbReference type="ARBA" id="ARBA00023128"/>
    </source>
</evidence>
<keyword evidence="13" id="KW-1185">Reference proteome</keyword>
<evidence type="ECO:0000256" key="4">
    <source>
        <dbReference type="ARBA" id="ARBA00005582"/>
    </source>
</evidence>
<evidence type="ECO:0000256" key="5">
    <source>
        <dbReference type="ARBA" id="ARBA00022490"/>
    </source>
</evidence>
<comment type="function">
    <text evidence="9">May contribute to the regulation of cell proliferation.</text>
</comment>
<organism evidence="12 13">
    <name type="scientific">Mizuhopecten yessoensis</name>
    <name type="common">Japanese scallop</name>
    <name type="synonym">Patinopecten yessoensis</name>
    <dbReference type="NCBI Taxonomy" id="6573"/>
    <lineage>
        <taxon>Eukaryota</taxon>
        <taxon>Metazoa</taxon>
        <taxon>Spiralia</taxon>
        <taxon>Lophotrochozoa</taxon>
        <taxon>Mollusca</taxon>
        <taxon>Bivalvia</taxon>
        <taxon>Autobranchia</taxon>
        <taxon>Pteriomorphia</taxon>
        <taxon>Pectinida</taxon>
        <taxon>Pectinoidea</taxon>
        <taxon>Pectinidae</taxon>
        <taxon>Mizuhopecten</taxon>
    </lineage>
</organism>
<evidence type="ECO:0000256" key="8">
    <source>
        <dbReference type="ARBA" id="ARBA00023242"/>
    </source>
</evidence>
<evidence type="ECO:0000256" key="9">
    <source>
        <dbReference type="ARBA" id="ARBA00057091"/>
    </source>
</evidence>
<dbReference type="PROSITE" id="PS51462">
    <property type="entry name" value="NUDIX"/>
    <property type="match status" value="1"/>
</dbReference>
<dbReference type="GO" id="GO:0005634">
    <property type="term" value="C:nucleus"/>
    <property type="evidence" value="ECO:0007669"/>
    <property type="project" value="UniProtKB-SubCell"/>
</dbReference>
<evidence type="ECO:0000313" key="13">
    <source>
        <dbReference type="Proteomes" id="UP000242188"/>
    </source>
</evidence>
<dbReference type="InterPro" id="IPR020084">
    <property type="entry name" value="NUDIX_hydrolase_CS"/>
</dbReference>
<dbReference type="InterPro" id="IPR000086">
    <property type="entry name" value="NUDIX_hydrolase_dom"/>
</dbReference>
<dbReference type="Pfam" id="PF18290">
    <property type="entry name" value="Nudix_hydro"/>
    <property type="match status" value="1"/>
</dbReference>
<sequence length="296" mass="33977">MPGLTALWGRAICQRCWKLQRPSARLLTSLTGETDRFNGVTVDVEQVSESLHDKEFHNLLKNSLQKWKAEEISAAWLKIPIQYGRFIPVAAKFGFQFHHAEQNSCLLKLWMKEGGEDKTPRFATHQVGVAGFVFREDTQSVLVVKDRKSKFSYWKFAGGLSDLGEDIGDTAVREVFEETGVRTKFQSVMTVRQQHNQPGAFGRSDFFFVCRMKPLSYDINACSEEISACQWMNIQELHEGSKSVAPITRRILNLALYGLKEGFHNVDLYAEDMESIYRGLRYKLYHRPYPHIAESK</sequence>
<dbReference type="InterPro" id="IPR040618">
    <property type="entry name" value="Pre-Nudix"/>
</dbReference>
<evidence type="ECO:0000256" key="1">
    <source>
        <dbReference type="ARBA" id="ARBA00004123"/>
    </source>
</evidence>
<keyword evidence="5" id="KW-0963">Cytoplasm</keyword>